<dbReference type="SMART" id="SM00327">
    <property type="entry name" value="VWA"/>
    <property type="match status" value="1"/>
</dbReference>
<comment type="caution">
    <text evidence="2">The sequence shown here is derived from an EMBL/GenBank/DDBJ whole genome shotgun (WGS) entry which is preliminary data.</text>
</comment>
<dbReference type="AlphaFoldDB" id="A0A417YPN1"/>
<feature type="domain" description="VWFA" evidence="1">
    <location>
        <begin position="167"/>
        <end position="358"/>
    </location>
</feature>
<dbReference type="Gene3D" id="3.40.50.410">
    <property type="entry name" value="von Willebrand factor, type A domain"/>
    <property type="match status" value="1"/>
</dbReference>
<keyword evidence="3" id="KW-1185">Reference proteome</keyword>
<sequence length="471" mass="52361">MKRARLIFLLLLTALLLIGCQEKEELKAVSKNETKGWIEPGKTISISEEVELPKTTAKEYIEAEKGELYTKFIESKEFSEDKEAIEKANADAVDAYFAQISKKKTKNWDEKKWAESITFALRASYKDVAEEMENYEVVYEKLRLPDGRLLEDISMDEITKEEDKSVNVVLVIDSSGSMKAKIGGESKMALAKKSIESLAKELPESVNVSLIAFGHQGSGSDADKAKSCSAVESMYPLKAYEGAAFGAALNKFEAVGWTPLASAITMANEQLGAVSGENTENFIYVVSDGIETCDGDPVAAAKKAVADNNNVKINIIGFDVDSEADKQLKAVAEAGGGEYSSVKTKQQLAEIKDVWKEAVNINTWRWWAVHRFADNVWTTLDHNNAVGKINSKYFTIYKNEDKRIRAAVDRLRDEGLIDSKGQNGITQIIRDRDDKIQTYMSDINSTKRDEIKTKSDELSEKLDVIKKQVGL</sequence>
<dbReference type="Pfam" id="PF00092">
    <property type="entry name" value="VWA"/>
    <property type="match status" value="1"/>
</dbReference>
<dbReference type="PROSITE" id="PS51257">
    <property type="entry name" value="PROKAR_LIPOPROTEIN"/>
    <property type="match status" value="1"/>
</dbReference>
<dbReference type="InterPro" id="IPR002035">
    <property type="entry name" value="VWF_A"/>
</dbReference>
<dbReference type="SUPFAM" id="SSF53300">
    <property type="entry name" value="vWA-like"/>
    <property type="match status" value="1"/>
</dbReference>
<dbReference type="PROSITE" id="PS50234">
    <property type="entry name" value="VWFA"/>
    <property type="match status" value="1"/>
</dbReference>
<evidence type="ECO:0000313" key="2">
    <source>
        <dbReference type="EMBL" id="RHW35755.1"/>
    </source>
</evidence>
<dbReference type="InterPro" id="IPR036465">
    <property type="entry name" value="vWFA_dom_sf"/>
</dbReference>
<protein>
    <submittedName>
        <fullName evidence="2">VWA domain-containing protein</fullName>
    </submittedName>
</protein>
<dbReference type="OrthoDB" id="9783818at2"/>
<name>A0A417YPN1_9BACI</name>
<dbReference type="Proteomes" id="UP000284416">
    <property type="component" value="Unassembled WGS sequence"/>
</dbReference>
<dbReference type="EMBL" id="QWEG01000013">
    <property type="protein sequence ID" value="RHW35755.1"/>
    <property type="molecule type" value="Genomic_DNA"/>
</dbReference>
<evidence type="ECO:0000259" key="1">
    <source>
        <dbReference type="PROSITE" id="PS50234"/>
    </source>
</evidence>
<dbReference type="RefSeq" id="WP_118923428.1">
    <property type="nucleotide sequence ID" value="NZ_QWEG01000013.1"/>
</dbReference>
<accession>A0A417YPN1</accession>
<proteinExistence type="predicted"/>
<reference evidence="2 3" key="1">
    <citation type="journal article" date="2017" name="Int. J. Syst. Evol. Microbiol.">
        <title>Bacillus notoginsengisoli sp. nov., a novel bacterium isolated from the rhizosphere of Panax notoginseng.</title>
        <authorList>
            <person name="Zhang M.Y."/>
            <person name="Cheng J."/>
            <person name="Cai Y."/>
            <person name="Zhang T.Y."/>
            <person name="Wu Y.Y."/>
            <person name="Manikprabhu D."/>
            <person name="Li W.J."/>
            <person name="Zhang Y.X."/>
        </authorList>
    </citation>
    <scope>NUCLEOTIDE SEQUENCE [LARGE SCALE GENOMIC DNA]</scope>
    <source>
        <strain evidence="2 3">JCM 30743</strain>
    </source>
</reference>
<organism evidence="2 3">
    <name type="scientific">Neobacillus notoginsengisoli</name>
    <dbReference type="NCBI Taxonomy" id="1578198"/>
    <lineage>
        <taxon>Bacteria</taxon>
        <taxon>Bacillati</taxon>
        <taxon>Bacillota</taxon>
        <taxon>Bacilli</taxon>
        <taxon>Bacillales</taxon>
        <taxon>Bacillaceae</taxon>
        <taxon>Neobacillus</taxon>
    </lineage>
</organism>
<evidence type="ECO:0000313" key="3">
    <source>
        <dbReference type="Proteomes" id="UP000284416"/>
    </source>
</evidence>
<gene>
    <name evidence="2" type="ORF">D1B31_19145</name>
</gene>